<evidence type="ECO:0000256" key="1">
    <source>
        <dbReference type="ARBA" id="ARBA00005306"/>
    </source>
</evidence>
<dbReference type="GO" id="GO:0005524">
    <property type="term" value="F:ATP binding"/>
    <property type="evidence" value="ECO:0007669"/>
    <property type="project" value="UniProtKB-KW"/>
</dbReference>
<dbReference type="SMART" id="SM00845">
    <property type="entry name" value="GatB_Yqey"/>
    <property type="match status" value="1"/>
</dbReference>
<evidence type="ECO:0000256" key="3">
    <source>
        <dbReference type="ARBA" id="ARBA00022741"/>
    </source>
</evidence>
<keyword evidence="3" id="KW-0547">Nucleotide-binding</keyword>
<evidence type="ECO:0000256" key="4">
    <source>
        <dbReference type="ARBA" id="ARBA00022840"/>
    </source>
</evidence>
<dbReference type="PANTHER" id="PTHR11659">
    <property type="entry name" value="GLUTAMYL-TRNA GLN AMIDOTRANSFERASE SUBUNIT B MITOCHONDRIAL AND PROKARYOTIC PET112-RELATED"/>
    <property type="match status" value="1"/>
</dbReference>
<dbReference type="GO" id="GO:0070681">
    <property type="term" value="P:glutaminyl-tRNAGln biosynthesis via transamidation"/>
    <property type="evidence" value="ECO:0007669"/>
    <property type="project" value="TreeGrafter"/>
</dbReference>
<keyword evidence="5" id="KW-0648">Protein biosynthesis</keyword>
<dbReference type="GO" id="GO:0050567">
    <property type="term" value="F:glutaminyl-tRNA synthase (glutamine-hydrolyzing) activity"/>
    <property type="evidence" value="ECO:0007669"/>
    <property type="project" value="TreeGrafter"/>
</dbReference>
<evidence type="ECO:0000256" key="6">
    <source>
        <dbReference type="ARBA" id="ARBA00047913"/>
    </source>
</evidence>
<dbReference type="InterPro" id="IPR004413">
    <property type="entry name" value="GatB"/>
</dbReference>
<dbReference type="EMBL" id="CAEZTH010000005">
    <property type="protein sequence ID" value="CAB4556295.1"/>
    <property type="molecule type" value="Genomic_DNA"/>
</dbReference>
<dbReference type="InterPro" id="IPR003789">
    <property type="entry name" value="Asn/Gln_tRNA_amidoTrase-B-like"/>
</dbReference>
<keyword evidence="2" id="KW-0436">Ligase</keyword>
<gene>
    <name evidence="8" type="ORF">UFOPK1639_00100</name>
</gene>
<accession>A0A6J6CYW0</accession>
<dbReference type="AlphaFoldDB" id="A0A6J6CYW0"/>
<dbReference type="SUPFAM" id="SSF55931">
    <property type="entry name" value="Glutamine synthetase/guanido kinase"/>
    <property type="match status" value="1"/>
</dbReference>
<reference evidence="8" key="1">
    <citation type="submission" date="2020-05" db="EMBL/GenBank/DDBJ databases">
        <authorList>
            <person name="Chiriac C."/>
            <person name="Salcher M."/>
            <person name="Ghai R."/>
            <person name="Kavagutti S V."/>
        </authorList>
    </citation>
    <scope>NUCLEOTIDE SEQUENCE</scope>
</reference>
<sequence length="517" mass="56562">MVQKDDGLRSRAEGELMAKDQLMDYQKALEAYEVVIGLEVHVELNTNTKMFCGCANVFGDEPNTNVCPNCLGFPGAMPAVNGKAIENSIKIGLALDCQIAATGRFARKNYFYPDLAKNFQTSQYDEPIAFEGKIDIEVPSGKVFTVEIERAHMEEDAGKLTHVGGSTGRIQGAEYSLVDFNRAGVPLVEIVTKPIYGAGDEAPELAAAYVRSIREIVKNLGVSDARMERGNVRCDANVSIRPKGEAKLGTRTETKNVNSLRSIERAVKYEIQRQAHLLSQGVAIIQETRHWHEDRGATSSGRPKSDADDYRYFPEPDLVPIKPSKEWIEQIRATLPEKPAVRRKRLMELWGFSELEFRDVVNSDLLDEIDETVKAGAKPQAARKWWTGELARIANSENKDINELAITPLQVAQIAELVESGKLTDRLAREVLTGVLAGEGDPAAIIAARGLEVVSDDGALLAAIDKVLAEQPDVLEKIREGKLQAAGAVIGAVMKAMSGSADAARVRELVIQRATEG</sequence>
<dbReference type="SUPFAM" id="SSF89095">
    <property type="entry name" value="GatB/YqeY motif"/>
    <property type="match status" value="1"/>
</dbReference>
<dbReference type="NCBIfam" id="NF004013">
    <property type="entry name" value="PRK05477.1-3"/>
    <property type="match status" value="1"/>
</dbReference>
<dbReference type="InterPro" id="IPR006075">
    <property type="entry name" value="Asn/Gln-tRNA_Trfase_suB/E_cat"/>
</dbReference>
<dbReference type="Gene3D" id="1.10.10.410">
    <property type="match status" value="1"/>
</dbReference>
<dbReference type="HAMAP" id="MF_00121">
    <property type="entry name" value="GatB"/>
    <property type="match status" value="1"/>
</dbReference>
<feature type="domain" description="Asn/Gln amidotransferase" evidence="7">
    <location>
        <begin position="367"/>
        <end position="514"/>
    </location>
</feature>
<evidence type="ECO:0000259" key="7">
    <source>
        <dbReference type="SMART" id="SM00845"/>
    </source>
</evidence>
<protein>
    <submittedName>
        <fullName evidence="8">Unannotated protein</fullName>
    </submittedName>
</protein>
<dbReference type="NCBIfam" id="NF004012">
    <property type="entry name" value="PRK05477.1-2"/>
    <property type="match status" value="1"/>
</dbReference>
<evidence type="ECO:0000313" key="8">
    <source>
        <dbReference type="EMBL" id="CAB4556295.1"/>
    </source>
</evidence>
<dbReference type="NCBIfam" id="TIGR00133">
    <property type="entry name" value="gatB"/>
    <property type="match status" value="1"/>
</dbReference>
<evidence type="ECO:0000256" key="5">
    <source>
        <dbReference type="ARBA" id="ARBA00022917"/>
    </source>
</evidence>
<dbReference type="PANTHER" id="PTHR11659:SF0">
    <property type="entry name" value="GLUTAMYL-TRNA(GLN) AMIDOTRANSFERASE SUBUNIT B, MITOCHONDRIAL"/>
    <property type="match status" value="1"/>
</dbReference>
<proteinExistence type="inferred from homology"/>
<name>A0A6J6CYW0_9ZZZZ</name>
<organism evidence="8">
    <name type="scientific">freshwater metagenome</name>
    <dbReference type="NCBI Taxonomy" id="449393"/>
    <lineage>
        <taxon>unclassified sequences</taxon>
        <taxon>metagenomes</taxon>
        <taxon>ecological metagenomes</taxon>
    </lineage>
</organism>
<comment type="catalytic activity">
    <reaction evidence="6">
        <text>L-glutamyl-tRNA(Gln) + L-glutamine + ATP + H2O = L-glutaminyl-tRNA(Gln) + L-glutamate + ADP + phosphate + H(+)</text>
        <dbReference type="Rhea" id="RHEA:17521"/>
        <dbReference type="Rhea" id="RHEA-COMP:9681"/>
        <dbReference type="Rhea" id="RHEA-COMP:9684"/>
        <dbReference type="ChEBI" id="CHEBI:15377"/>
        <dbReference type="ChEBI" id="CHEBI:15378"/>
        <dbReference type="ChEBI" id="CHEBI:29985"/>
        <dbReference type="ChEBI" id="CHEBI:30616"/>
        <dbReference type="ChEBI" id="CHEBI:43474"/>
        <dbReference type="ChEBI" id="CHEBI:58359"/>
        <dbReference type="ChEBI" id="CHEBI:78520"/>
        <dbReference type="ChEBI" id="CHEBI:78521"/>
        <dbReference type="ChEBI" id="CHEBI:456216"/>
    </reaction>
</comment>
<dbReference type="Pfam" id="PF02934">
    <property type="entry name" value="GatB_N"/>
    <property type="match status" value="1"/>
</dbReference>
<keyword evidence="4" id="KW-0067">ATP-binding</keyword>
<dbReference type="NCBIfam" id="NF004014">
    <property type="entry name" value="PRK05477.1-4"/>
    <property type="match status" value="1"/>
</dbReference>
<comment type="similarity">
    <text evidence="1">Belongs to the GatB/GatE family. GatB subfamily.</text>
</comment>
<dbReference type="InterPro" id="IPR014746">
    <property type="entry name" value="Gln_synth/guanido_kin_cat_dom"/>
</dbReference>
<dbReference type="GO" id="GO:0006412">
    <property type="term" value="P:translation"/>
    <property type="evidence" value="ECO:0007669"/>
    <property type="project" value="UniProtKB-KW"/>
</dbReference>
<dbReference type="InterPro" id="IPR023168">
    <property type="entry name" value="GatB_Yqey_C_2"/>
</dbReference>
<dbReference type="InterPro" id="IPR018027">
    <property type="entry name" value="Asn/Gln_amidotransferase"/>
</dbReference>
<dbReference type="PROSITE" id="PS01234">
    <property type="entry name" value="GATB"/>
    <property type="match status" value="1"/>
</dbReference>
<dbReference type="Pfam" id="PF02637">
    <property type="entry name" value="GatB_Yqey"/>
    <property type="match status" value="1"/>
</dbReference>
<dbReference type="InterPro" id="IPR017959">
    <property type="entry name" value="Asn/Gln-tRNA_amidoTrfase_suB/E"/>
</dbReference>
<evidence type="ECO:0000256" key="2">
    <source>
        <dbReference type="ARBA" id="ARBA00022598"/>
    </source>
</evidence>
<dbReference type="InterPro" id="IPR017958">
    <property type="entry name" value="Gln-tRNA_amidoTrfase_suB_CS"/>
</dbReference>